<gene>
    <name evidence="1" type="ORF">E1757_22170</name>
</gene>
<protein>
    <submittedName>
        <fullName evidence="1">Uncharacterized protein</fullName>
    </submittedName>
</protein>
<dbReference type="AlphaFoldDB" id="A0A4V2ZSV5"/>
<accession>A0A4V2ZSV5</accession>
<organism evidence="1 2">
    <name type="scientific">Paenibacillus piri</name>
    <dbReference type="NCBI Taxonomy" id="2547395"/>
    <lineage>
        <taxon>Bacteria</taxon>
        <taxon>Bacillati</taxon>
        <taxon>Bacillota</taxon>
        <taxon>Bacilli</taxon>
        <taxon>Bacillales</taxon>
        <taxon>Paenibacillaceae</taxon>
        <taxon>Paenibacillus</taxon>
    </lineage>
</organism>
<comment type="caution">
    <text evidence="1">The sequence shown here is derived from an EMBL/GenBank/DDBJ whole genome shotgun (WGS) entry which is preliminary data.</text>
</comment>
<dbReference type="RefSeq" id="WP_133232203.1">
    <property type="nucleotide sequence ID" value="NZ_SMRT01000012.1"/>
</dbReference>
<sequence length="105" mass="12429">MTQIPLPNWMITSIDQRFNELAKIASLLDEVKSMRQSQAEIEVRLKQELAPQFYQLVLDWEDAMNYRSTIEREWLYIAGFKDGLRFFKQLHDFMSANADKATEPK</sequence>
<reference evidence="1 2" key="1">
    <citation type="submission" date="2019-03" db="EMBL/GenBank/DDBJ databases">
        <title>This is whole genome sequence of Paenibacillus sp MS74 strain.</title>
        <authorList>
            <person name="Trinh H.N."/>
        </authorList>
    </citation>
    <scope>NUCLEOTIDE SEQUENCE [LARGE SCALE GENOMIC DNA]</scope>
    <source>
        <strain evidence="1 2">MS74</strain>
    </source>
</reference>
<evidence type="ECO:0000313" key="1">
    <source>
        <dbReference type="EMBL" id="TDF94674.1"/>
    </source>
</evidence>
<keyword evidence="2" id="KW-1185">Reference proteome</keyword>
<dbReference type="OrthoDB" id="2618304at2"/>
<name>A0A4V2ZSV5_9BACL</name>
<evidence type="ECO:0000313" key="2">
    <source>
        <dbReference type="Proteomes" id="UP000295636"/>
    </source>
</evidence>
<proteinExistence type="predicted"/>
<dbReference type="EMBL" id="SMRT01000012">
    <property type="protein sequence ID" value="TDF94674.1"/>
    <property type="molecule type" value="Genomic_DNA"/>
</dbReference>
<dbReference type="Proteomes" id="UP000295636">
    <property type="component" value="Unassembled WGS sequence"/>
</dbReference>